<feature type="region of interest" description="Disordered" evidence="17">
    <location>
        <begin position="596"/>
        <end position="669"/>
    </location>
</feature>
<comment type="subunit">
    <text evidence="15">Homohexamer.</text>
</comment>
<dbReference type="GO" id="GO:0016887">
    <property type="term" value="F:ATP hydrolysis activity"/>
    <property type="evidence" value="ECO:0007669"/>
    <property type="project" value="UniProtKB-UniRule"/>
</dbReference>
<comment type="caution">
    <text evidence="19">The sequence shown here is derived from an EMBL/GenBank/DDBJ whole genome shotgun (WGS) entry which is preliminary data.</text>
</comment>
<dbReference type="GO" id="GO:0004222">
    <property type="term" value="F:metalloendopeptidase activity"/>
    <property type="evidence" value="ECO:0007669"/>
    <property type="project" value="InterPro"/>
</dbReference>
<accession>A0A7C9JTI6</accession>
<dbReference type="Pfam" id="PF06480">
    <property type="entry name" value="FtsH_ext"/>
    <property type="match status" value="1"/>
</dbReference>
<dbReference type="Gene3D" id="3.30.720.210">
    <property type="match status" value="1"/>
</dbReference>
<evidence type="ECO:0000256" key="16">
    <source>
        <dbReference type="RuleBase" id="RU003651"/>
    </source>
</evidence>
<keyword evidence="13 15" id="KW-0472">Membrane</keyword>
<evidence type="ECO:0000256" key="6">
    <source>
        <dbReference type="ARBA" id="ARBA00022723"/>
    </source>
</evidence>
<feature type="compositionally biased region" description="Basic and acidic residues" evidence="17">
    <location>
        <begin position="623"/>
        <end position="638"/>
    </location>
</feature>
<comment type="similarity">
    <text evidence="14 15">In the central section; belongs to the AAA ATPase family.</text>
</comment>
<dbReference type="GO" id="GO:0008270">
    <property type="term" value="F:zinc ion binding"/>
    <property type="evidence" value="ECO:0007669"/>
    <property type="project" value="UniProtKB-UniRule"/>
</dbReference>
<dbReference type="InterPro" id="IPR027417">
    <property type="entry name" value="P-loop_NTPase"/>
</dbReference>
<keyword evidence="8 15" id="KW-0378">Hydrolase</keyword>
<evidence type="ECO:0000256" key="4">
    <source>
        <dbReference type="ARBA" id="ARBA00022670"/>
    </source>
</evidence>
<comment type="similarity">
    <text evidence="2 15">In the C-terminal section; belongs to the peptidase M41 family.</text>
</comment>
<evidence type="ECO:0000256" key="9">
    <source>
        <dbReference type="ARBA" id="ARBA00022833"/>
    </source>
</evidence>
<dbReference type="SMART" id="SM00382">
    <property type="entry name" value="AAA"/>
    <property type="match status" value="1"/>
</dbReference>
<proteinExistence type="inferred from homology"/>
<keyword evidence="9 15" id="KW-0862">Zinc</keyword>
<evidence type="ECO:0000256" key="3">
    <source>
        <dbReference type="ARBA" id="ARBA00022475"/>
    </source>
</evidence>
<dbReference type="CDD" id="cd19501">
    <property type="entry name" value="RecA-like_FtsH"/>
    <property type="match status" value="1"/>
</dbReference>
<dbReference type="PROSITE" id="PS00674">
    <property type="entry name" value="AAA"/>
    <property type="match status" value="1"/>
</dbReference>
<dbReference type="Pfam" id="PF01434">
    <property type="entry name" value="Peptidase_M41"/>
    <property type="match status" value="1"/>
</dbReference>
<keyword evidence="5 15" id="KW-0812">Transmembrane</keyword>
<dbReference type="SUPFAM" id="SSF140990">
    <property type="entry name" value="FtsH protease domain-like"/>
    <property type="match status" value="1"/>
</dbReference>
<evidence type="ECO:0000313" key="20">
    <source>
        <dbReference type="Proteomes" id="UP000480312"/>
    </source>
</evidence>
<dbReference type="Gene3D" id="3.40.50.300">
    <property type="entry name" value="P-loop containing nucleotide triphosphate hydrolases"/>
    <property type="match status" value="1"/>
</dbReference>
<dbReference type="EMBL" id="JAAEHK010000012">
    <property type="protein sequence ID" value="NDL70923.1"/>
    <property type="molecule type" value="Genomic_DNA"/>
</dbReference>
<dbReference type="InterPro" id="IPR003959">
    <property type="entry name" value="ATPase_AAA_core"/>
</dbReference>
<reference evidence="19 20" key="1">
    <citation type="submission" date="2020-01" db="EMBL/GenBank/DDBJ databases">
        <title>Whole genome sequencing of Halomonas alkaliphila strain LS44.</title>
        <authorList>
            <person name="Kumar S."/>
            <person name="Paul D."/>
            <person name="Shouche Y."/>
            <person name="Suryavanshi M.V."/>
        </authorList>
    </citation>
    <scope>NUCLEOTIDE SEQUENCE [LARGE SCALE GENOMIC DNA]</scope>
    <source>
        <strain evidence="19 20">LS44</strain>
    </source>
</reference>
<evidence type="ECO:0000256" key="14">
    <source>
        <dbReference type="ARBA" id="ARBA00061570"/>
    </source>
</evidence>
<comment type="cofactor">
    <cofactor evidence="15">
        <name>Zn(2+)</name>
        <dbReference type="ChEBI" id="CHEBI:29105"/>
    </cofactor>
    <text evidence="15">Binds 1 zinc ion per subunit.</text>
</comment>
<dbReference type="Gene3D" id="1.10.8.60">
    <property type="match status" value="1"/>
</dbReference>
<dbReference type="InterPro" id="IPR011546">
    <property type="entry name" value="Pept_M41_FtsH_extracell"/>
</dbReference>
<keyword evidence="3 15" id="KW-1003">Cell membrane</keyword>
<comment type="caution">
    <text evidence="15">Lacks conserved residue(s) required for the propagation of feature annotation.</text>
</comment>
<dbReference type="NCBIfam" id="TIGR01241">
    <property type="entry name" value="FtsH_fam"/>
    <property type="match status" value="1"/>
</dbReference>
<comment type="similarity">
    <text evidence="16">Belongs to the AAA ATPase family.</text>
</comment>
<comment type="subcellular location">
    <subcellularLocation>
        <location evidence="15">Cell membrane</location>
        <topology evidence="15">Multi-pass membrane protein</topology>
        <orientation evidence="15">Cytoplasmic side</orientation>
    </subcellularLocation>
    <subcellularLocation>
        <location evidence="1">Membrane</location>
    </subcellularLocation>
</comment>
<dbReference type="GO" id="GO:0030163">
    <property type="term" value="P:protein catabolic process"/>
    <property type="evidence" value="ECO:0007669"/>
    <property type="project" value="UniProtKB-UniRule"/>
</dbReference>
<keyword evidence="11 15" id="KW-1133">Transmembrane helix</keyword>
<dbReference type="PANTHER" id="PTHR23076:SF97">
    <property type="entry name" value="ATP-DEPENDENT ZINC METALLOPROTEASE YME1L1"/>
    <property type="match status" value="1"/>
</dbReference>
<dbReference type="Pfam" id="PF17862">
    <property type="entry name" value="AAA_lid_3"/>
    <property type="match status" value="1"/>
</dbReference>
<feature type="domain" description="AAA+ ATPase" evidence="18">
    <location>
        <begin position="190"/>
        <end position="329"/>
    </location>
</feature>
<gene>
    <name evidence="19" type="primary">hflB</name>
    <name evidence="15" type="synonym">ftsH</name>
    <name evidence="19" type="ORF">GPL32_10460</name>
</gene>
<keyword evidence="10 15" id="KW-0067">ATP-binding</keyword>
<feature type="binding site" evidence="15">
    <location>
        <position position="498"/>
    </location>
    <ligand>
        <name>Zn(2+)</name>
        <dbReference type="ChEBI" id="CHEBI:29105"/>
        <note>catalytic</note>
    </ligand>
</feature>
<sequence>MNDMAKNLILWLVIAAVLLTVFNNFSTESAPQATNYSQFVQQVQNQQIRSVTIDGFTITGERTDGSQFQTIRPAAEDPKLIDDLLSNNVTVIGKEPEQQSIWTRLLIASFPILLILAIFMFFMRQMQGGAGGGKGGPMSFGKSKAKLLSQDQIKTTFADVAGCDEAKEEVEELVDFLRDPTKFQRLGGTIPRGVLMVGPPGTGKTLLAKSIAGEAKVPFFSISGSDFVEMFVGVGASRVRDMFEQAKKQAPCIIFIDEIDAVGRSRGAGMGGGNDEREQTLNQLLVEMDGFEANEGVIVIAATNRPDVLDPALLRPGRFDRQVTVGLPDIRGREHILGVHLRKVPLADDVKPQLIARGTPGFSGADLANLVNEAALFAARRNKRLVAMEELELAKDKIMMGAERKSMVMTDKEKLNTAYHESGHAIIGLVAPEHDPVYKVTIIPRGRALGVTMFLPEEDRYSLSRQQILSQICSLFGGRIAEEMTLGANGVTTGASNDIKRATELAHNMVAKWGLSSEMGPIMYDEDESHQFLGGPGQSGGKLKSGETTSRLDKEVRKIIDECYEQARQILEDNRDKLDAMAEALMKYETIDADQLKDIMEGREPRPPEGWNDGDSSGGGTHANDDKPEVKTEEKSDDTPPGASGDDSEEDDDEPRRRPSDPLGGPAGS</sequence>
<dbReference type="PANTHER" id="PTHR23076">
    <property type="entry name" value="METALLOPROTEASE M41 FTSH"/>
    <property type="match status" value="1"/>
</dbReference>
<protein>
    <recommendedName>
        <fullName evidence="15">ATP-dependent zinc metalloprotease FtsH</fullName>
        <ecNumber evidence="15">3.4.24.-</ecNumber>
    </recommendedName>
</protein>
<dbReference type="GO" id="GO:0004176">
    <property type="term" value="F:ATP-dependent peptidase activity"/>
    <property type="evidence" value="ECO:0007669"/>
    <property type="project" value="InterPro"/>
</dbReference>
<name>A0A7C9JTI6_9GAMM</name>
<dbReference type="Pfam" id="PF00004">
    <property type="entry name" value="AAA"/>
    <property type="match status" value="1"/>
</dbReference>
<dbReference type="InterPro" id="IPR041569">
    <property type="entry name" value="AAA_lid_3"/>
</dbReference>
<feature type="binding site" evidence="15">
    <location>
        <position position="420"/>
    </location>
    <ligand>
        <name>Zn(2+)</name>
        <dbReference type="ChEBI" id="CHEBI:29105"/>
        <note>catalytic</note>
    </ligand>
</feature>
<dbReference type="GO" id="GO:0005524">
    <property type="term" value="F:ATP binding"/>
    <property type="evidence" value="ECO:0007669"/>
    <property type="project" value="UniProtKB-UniRule"/>
</dbReference>
<keyword evidence="12 15" id="KW-0482">Metalloprotease</keyword>
<dbReference type="HAMAP" id="MF_01458">
    <property type="entry name" value="FtsH"/>
    <property type="match status" value="1"/>
</dbReference>
<keyword evidence="6 15" id="KW-0479">Metal-binding</keyword>
<dbReference type="SUPFAM" id="SSF52540">
    <property type="entry name" value="P-loop containing nucleoside triphosphate hydrolases"/>
    <property type="match status" value="1"/>
</dbReference>
<dbReference type="FunFam" id="3.40.50.300:FF:000001">
    <property type="entry name" value="ATP-dependent zinc metalloprotease FtsH"/>
    <property type="match status" value="1"/>
</dbReference>
<evidence type="ECO:0000256" key="7">
    <source>
        <dbReference type="ARBA" id="ARBA00022741"/>
    </source>
</evidence>
<feature type="binding site" evidence="15">
    <location>
        <position position="424"/>
    </location>
    <ligand>
        <name>Zn(2+)</name>
        <dbReference type="ChEBI" id="CHEBI:29105"/>
        <note>catalytic</note>
    </ligand>
</feature>
<evidence type="ECO:0000256" key="2">
    <source>
        <dbReference type="ARBA" id="ARBA00010044"/>
    </source>
</evidence>
<dbReference type="InterPro" id="IPR003593">
    <property type="entry name" value="AAA+_ATPase"/>
</dbReference>
<evidence type="ECO:0000259" key="18">
    <source>
        <dbReference type="SMART" id="SM00382"/>
    </source>
</evidence>
<dbReference type="InterPro" id="IPR003960">
    <property type="entry name" value="ATPase_AAA_CS"/>
</dbReference>
<evidence type="ECO:0000256" key="5">
    <source>
        <dbReference type="ARBA" id="ARBA00022692"/>
    </source>
</evidence>
<evidence type="ECO:0000256" key="17">
    <source>
        <dbReference type="SAM" id="MobiDB-lite"/>
    </source>
</evidence>
<dbReference type="EC" id="3.4.24.-" evidence="15"/>
<dbReference type="RefSeq" id="WP_162218797.1">
    <property type="nucleotide sequence ID" value="NZ_JAAEHK010000012.1"/>
</dbReference>
<feature type="active site" evidence="15">
    <location>
        <position position="421"/>
    </location>
</feature>
<dbReference type="AlphaFoldDB" id="A0A7C9JTI6"/>
<feature type="transmembrane region" description="Helical" evidence="15">
    <location>
        <begin position="101"/>
        <end position="122"/>
    </location>
</feature>
<feature type="compositionally biased region" description="Basic and acidic residues" evidence="17">
    <location>
        <begin position="596"/>
        <end position="607"/>
    </location>
</feature>
<keyword evidence="7 15" id="KW-0547">Nucleotide-binding</keyword>
<evidence type="ECO:0000256" key="10">
    <source>
        <dbReference type="ARBA" id="ARBA00022840"/>
    </source>
</evidence>
<dbReference type="FunFam" id="1.20.58.760:FF:000001">
    <property type="entry name" value="ATP-dependent zinc metalloprotease FtsH"/>
    <property type="match status" value="1"/>
</dbReference>
<dbReference type="Proteomes" id="UP000480312">
    <property type="component" value="Unassembled WGS sequence"/>
</dbReference>
<dbReference type="InterPro" id="IPR005936">
    <property type="entry name" value="FtsH"/>
</dbReference>
<dbReference type="FunFam" id="1.10.8.60:FF:000001">
    <property type="entry name" value="ATP-dependent zinc metalloprotease FtsH"/>
    <property type="match status" value="1"/>
</dbReference>
<keyword evidence="4 15" id="KW-0645">Protease</keyword>
<dbReference type="GO" id="GO:0005886">
    <property type="term" value="C:plasma membrane"/>
    <property type="evidence" value="ECO:0007669"/>
    <property type="project" value="UniProtKB-SubCell"/>
</dbReference>
<evidence type="ECO:0000256" key="12">
    <source>
        <dbReference type="ARBA" id="ARBA00023049"/>
    </source>
</evidence>
<dbReference type="InterPro" id="IPR000642">
    <property type="entry name" value="Peptidase_M41"/>
</dbReference>
<dbReference type="Gene3D" id="1.20.58.760">
    <property type="entry name" value="Peptidase M41"/>
    <property type="match status" value="1"/>
</dbReference>
<feature type="binding site" evidence="15">
    <location>
        <begin position="198"/>
        <end position="205"/>
    </location>
    <ligand>
        <name>ATP</name>
        <dbReference type="ChEBI" id="CHEBI:30616"/>
    </ligand>
</feature>
<dbReference type="InterPro" id="IPR037219">
    <property type="entry name" value="Peptidase_M41-like"/>
</dbReference>
<evidence type="ECO:0000313" key="19">
    <source>
        <dbReference type="EMBL" id="NDL70923.1"/>
    </source>
</evidence>
<evidence type="ECO:0000256" key="1">
    <source>
        <dbReference type="ARBA" id="ARBA00004370"/>
    </source>
</evidence>
<evidence type="ECO:0000256" key="11">
    <source>
        <dbReference type="ARBA" id="ARBA00022989"/>
    </source>
</evidence>
<feature type="region of interest" description="Disordered" evidence="17">
    <location>
        <begin position="531"/>
        <end position="550"/>
    </location>
</feature>
<evidence type="ECO:0000256" key="15">
    <source>
        <dbReference type="HAMAP-Rule" id="MF_01458"/>
    </source>
</evidence>
<comment type="function">
    <text evidence="15">Acts as a processive, ATP-dependent zinc metallopeptidase for both cytoplasmic and membrane proteins. Plays a role in the quality control of integral membrane proteins.</text>
</comment>
<evidence type="ECO:0000256" key="8">
    <source>
        <dbReference type="ARBA" id="ARBA00022801"/>
    </source>
</evidence>
<dbReference type="GO" id="GO:0006508">
    <property type="term" value="P:proteolysis"/>
    <property type="evidence" value="ECO:0007669"/>
    <property type="project" value="UniProtKB-KW"/>
</dbReference>
<dbReference type="OrthoDB" id="9809379at2"/>
<organism evidence="19 20">
    <name type="scientific">Vreelandella alkaliphila</name>
    <dbReference type="NCBI Taxonomy" id="272774"/>
    <lineage>
        <taxon>Bacteria</taxon>
        <taxon>Pseudomonadati</taxon>
        <taxon>Pseudomonadota</taxon>
        <taxon>Gammaproteobacteria</taxon>
        <taxon>Oceanospirillales</taxon>
        <taxon>Halomonadaceae</taxon>
        <taxon>Vreelandella</taxon>
    </lineage>
</organism>
<evidence type="ECO:0000256" key="13">
    <source>
        <dbReference type="ARBA" id="ARBA00023136"/>
    </source>
</evidence>